<evidence type="ECO:0000313" key="3">
    <source>
        <dbReference type="Proteomes" id="UP000193560"/>
    </source>
</evidence>
<dbReference type="GO" id="GO:0019005">
    <property type="term" value="C:SCF ubiquitin ligase complex"/>
    <property type="evidence" value="ECO:0007669"/>
    <property type="project" value="TreeGrafter"/>
</dbReference>
<comment type="caution">
    <text evidence="2">The sequence shown here is derived from an EMBL/GenBank/DDBJ whole genome shotgun (WGS) entry which is preliminary data.</text>
</comment>
<feature type="domain" description="F-box" evidence="1">
    <location>
        <begin position="7"/>
        <end position="52"/>
    </location>
</feature>
<evidence type="ECO:0000313" key="2">
    <source>
        <dbReference type="EMBL" id="ORZ19785.1"/>
    </source>
</evidence>
<dbReference type="Gene3D" id="3.80.10.10">
    <property type="entry name" value="Ribonuclease Inhibitor"/>
    <property type="match status" value="2"/>
</dbReference>
<dbReference type="SUPFAM" id="SSF81383">
    <property type="entry name" value="F-box domain"/>
    <property type="match status" value="1"/>
</dbReference>
<name>A0A1X2IP50_9FUNG</name>
<dbReference type="OrthoDB" id="10257471at2759"/>
<dbReference type="Pfam" id="PF12937">
    <property type="entry name" value="F-box-like"/>
    <property type="match status" value="1"/>
</dbReference>
<keyword evidence="3" id="KW-1185">Reference proteome</keyword>
<sequence length="359" mass="40337">MSSPSQMNNLSHIPAELLSSIVKHVAKRDLYACALINKQFYMTANHVLWRALLVPNHAFAIKLMTCMHESPLSLGPLVQQLCFGYLVPNNTFMQFMINTPSLKKLTIHQAQSITDGTLQYLGPHCPHLTSLDLRNCQITQQSLHALGQYCHQLKEIHLEKCHDLDAGVFAALVSCPLENLVFASCTIHGLEDRLTMKAVVMDLAKFRDLKHLEIEHFNSDFVKQIIMHTNGWLRLTHLRLEFGTNIDDTDAIGFIKTHPLLEFFGLTDSQVTNETLDAIASFLPGIKEVNLTSTLNITHHGVRRLVRCSQGQLSSVTLAYCLLEAAGFPEAPRNSLETDVDGTEYVLFLGQKVINKIRR</sequence>
<dbReference type="PROSITE" id="PS50181">
    <property type="entry name" value="FBOX"/>
    <property type="match status" value="1"/>
</dbReference>
<dbReference type="GO" id="GO:0031146">
    <property type="term" value="P:SCF-dependent proteasomal ubiquitin-dependent protein catabolic process"/>
    <property type="evidence" value="ECO:0007669"/>
    <property type="project" value="TreeGrafter"/>
</dbReference>
<gene>
    <name evidence="2" type="ORF">BCR42DRAFT_410516</name>
</gene>
<reference evidence="2 3" key="1">
    <citation type="submission" date="2016-07" db="EMBL/GenBank/DDBJ databases">
        <title>Pervasive Adenine N6-methylation of Active Genes in Fungi.</title>
        <authorList>
            <consortium name="DOE Joint Genome Institute"/>
            <person name="Mondo S.J."/>
            <person name="Dannebaum R.O."/>
            <person name="Kuo R.C."/>
            <person name="Labutti K."/>
            <person name="Haridas S."/>
            <person name="Kuo A."/>
            <person name="Salamov A."/>
            <person name="Ahrendt S.R."/>
            <person name="Lipzen A."/>
            <person name="Sullivan W."/>
            <person name="Andreopoulos W.B."/>
            <person name="Clum A."/>
            <person name="Lindquist E."/>
            <person name="Daum C."/>
            <person name="Ramamoorthy G.K."/>
            <person name="Gryganskyi A."/>
            <person name="Culley D."/>
            <person name="Magnuson J.K."/>
            <person name="James T.Y."/>
            <person name="O'Malley M.A."/>
            <person name="Stajich J.E."/>
            <person name="Spatafora J.W."/>
            <person name="Visel A."/>
            <person name="Grigoriev I.V."/>
        </authorList>
    </citation>
    <scope>NUCLEOTIDE SEQUENCE [LARGE SCALE GENOMIC DNA]</scope>
    <source>
        <strain evidence="2 3">NRRL 1336</strain>
    </source>
</reference>
<dbReference type="InterPro" id="IPR001810">
    <property type="entry name" value="F-box_dom"/>
</dbReference>
<dbReference type="EMBL" id="MCGE01000007">
    <property type="protein sequence ID" value="ORZ19785.1"/>
    <property type="molecule type" value="Genomic_DNA"/>
</dbReference>
<dbReference type="AlphaFoldDB" id="A0A1X2IP50"/>
<evidence type="ECO:0000259" key="1">
    <source>
        <dbReference type="PROSITE" id="PS50181"/>
    </source>
</evidence>
<accession>A0A1X2IP50</accession>
<organism evidence="2 3">
    <name type="scientific">Absidia repens</name>
    <dbReference type="NCBI Taxonomy" id="90262"/>
    <lineage>
        <taxon>Eukaryota</taxon>
        <taxon>Fungi</taxon>
        <taxon>Fungi incertae sedis</taxon>
        <taxon>Mucoromycota</taxon>
        <taxon>Mucoromycotina</taxon>
        <taxon>Mucoromycetes</taxon>
        <taxon>Mucorales</taxon>
        <taxon>Cunninghamellaceae</taxon>
        <taxon>Absidia</taxon>
    </lineage>
</organism>
<proteinExistence type="predicted"/>
<protein>
    <recommendedName>
        <fullName evidence="1">F-box domain-containing protein</fullName>
    </recommendedName>
</protein>
<dbReference type="SUPFAM" id="SSF52047">
    <property type="entry name" value="RNI-like"/>
    <property type="match status" value="1"/>
</dbReference>
<dbReference type="SMART" id="SM00367">
    <property type="entry name" value="LRR_CC"/>
    <property type="match status" value="4"/>
</dbReference>
<dbReference type="PANTHER" id="PTHR13318">
    <property type="entry name" value="PARTNER OF PAIRED, ISOFORM B-RELATED"/>
    <property type="match status" value="1"/>
</dbReference>
<dbReference type="InterPro" id="IPR036047">
    <property type="entry name" value="F-box-like_dom_sf"/>
</dbReference>
<dbReference type="Proteomes" id="UP000193560">
    <property type="component" value="Unassembled WGS sequence"/>
</dbReference>
<dbReference type="InterPro" id="IPR032675">
    <property type="entry name" value="LRR_dom_sf"/>
</dbReference>
<dbReference type="InterPro" id="IPR006553">
    <property type="entry name" value="Leu-rich_rpt_Cys-con_subtyp"/>
</dbReference>